<reference evidence="1 2" key="1">
    <citation type="submission" date="2015-04" db="EMBL/GenBank/DDBJ databases">
        <authorList>
            <person name="Syromyatnikov M.Y."/>
            <person name="Popov V.N."/>
        </authorList>
    </citation>
    <scope>NUCLEOTIDE SEQUENCE [LARGE SCALE GENOMIC DNA]</scope>
</reference>
<proteinExistence type="predicted"/>
<evidence type="ECO:0000313" key="2">
    <source>
        <dbReference type="Proteomes" id="UP000183832"/>
    </source>
</evidence>
<keyword evidence="2" id="KW-1185">Reference proteome</keyword>
<dbReference type="EMBL" id="CVRI01000075">
    <property type="protein sequence ID" value="CRL08660.1"/>
    <property type="molecule type" value="Genomic_DNA"/>
</dbReference>
<gene>
    <name evidence="1" type="ORF">CLUMA_CG021547</name>
</gene>
<evidence type="ECO:0000313" key="1">
    <source>
        <dbReference type="EMBL" id="CRL08660.1"/>
    </source>
</evidence>
<accession>A0A1J1J9W0</accession>
<dbReference type="Proteomes" id="UP000183832">
    <property type="component" value="Unassembled WGS sequence"/>
</dbReference>
<organism evidence="1 2">
    <name type="scientific">Clunio marinus</name>
    <dbReference type="NCBI Taxonomy" id="568069"/>
    <lineage>
        <taxon>Eukaryota</taxon>
        <taxon>Metazoa</taxon>
        <taxon>Ecdysozoa</taxon>
        <taxon>Arthropoda</taxon>
        <taxon>Hexapoda</taxon>
        <taxon>Insecta</taxon>
        <taxon>Pterygota</taxon>
        <taxon>Neoptera</taxon>
        <taxon>Endopterygota</taxon>
        <taxon>Diptera</taxon>
        <taxon>Nematocera</taxon>
        <taxon>Chironomoidea</taxon>
        <taxon>Chironomidae</taxon>
        <taxon>Clunio</taxon>
    </lineage>
</organism>
<protein>
    <submittedName>
        <fullName evidence="1">CLUMA_CG021547, isoform A</fullName>
    </submittedName>
</protein>
<sequence length="59" mass="6882">MVDETWTVVANMIEGTSEIFHKFCMVDFTRLYITCGMTQFLLVDNKFSNCLQIELNDKP</sequence>
<name>A0A1J1J9W0_9DIPT</name>
<dbReference type="AlphaFoldDB" id="A0A1J1J9W0"/>